<feature type="transmembrane region" description="Helical" evidence="4">
    <location>
        <begin position="81"/>
        <end position="100"/>
    </location>
</feature>
<evidence type="ECO:0000259" key="5">
    <source>
        <dbReference type="SMART" id="SM00387"/>
    </source>
</evidence>
<dbReference type="CDD" id="cd16917">
    <property type="entry name" value="HATPase_UhpB-NarQ-NarX-like"/>
    <property type="match status" value="1"/>
</dbReference>
<feature type="transmembrane region" description="Helical" evidence="4">
    <location>
        <begin position="120"/>
        <end position="141"/>
    </location>
</feature>
<dbReference type="SMART" id="SM00387">
    <property type="entry name" value="HATPase_c"/>
    <property type="match status" value="1"/>
</dbReference>
<keyword evidence="4" id="KW-0812">Transmembrane</keyword>
<feature type="domain" description="Histidine kinase/HSP90-like ATPase" evidence="5">
    <location>
        <begin position="301"/>
        <end position="391"/>
    </location>
</feature>
<name>A0A2K1Q3T3_9GAMM</name>
<feature type="transmembrane region" description="Helical" evidence="4">
    <location>
        <begin position="148"/>
        <end position="172"/>
    </location>
</feature>
<dbReference type="GO" id="GO:0016020">
    <property type="term" value="C:membrane"/>
    <property type="evidence" value="ECO:0007669"/>
    <property type="project" value="InterPro"/>
</dbReference>
<dbReference type="GO" id="GO:0000155">
    <property type="term" value="F:phosphorelay sensor kinase activity"/>
    <property type="evidence" value="ECO:0007669"/>
    <property type="project" value="InterPro"/>
</dbReference>
<reference evidence="6 7" key="1">
    <citation type="submission" date="2017-08" db="EMBL/GenBank/DDBJ databases">
        <title>Lysobacter sylvestris genome.</title>
        <authorList>
            <person name="Zhang D.-C."/>
            <person name="Albuquerque L."/>
            <person name="Franca L."/>
            <person name="Froufe H.J.C."/>
            <person name="Barroso C."/>
            <person name="Egas C."/>
            <person name="Da Costa M."/>
            <person name="Margesin R."/>
        </authorList>
    </citation>
    <scope>NUCLEOTIDE SEQUENCE [LARGE SCALE GENOMIC DNA]</scope>
    <source>
        <strain evidence="6 7">AM20-91</strain>
    </source>
</reference>
<dbReference type="GO" id="GO:0046983">
    <property type="term" value="F:protein dimerization activity"/>
    <property type="evidence" value="ECO:0007669"/>
    <property type="project" value="InterPro"/>
</dbReference>
<dbReference type="PANTHER" id="PTHR24421:SF59">
    <property type="entry name" value="OXYGEN SENSOR HISTIDINE KINASE NREB"/>
    <property type="match status" value="1"/>
</dbReference>
<keyword evidence="4" id="KW-0472">Membrane</keyword>
<keyword evidence="2 6" id="KW-0418">Kinase</keyword>
<feature type="transmembrane region" description="Helical" evidence="4">
    <location>
        <begin position="51"/>
        <end position="69"/>
    </location>
</feature>
<dbReference type="OrthoDB" id="9797605at2"/>
<dbReference type="Gene3D" id="1.20.5.1930">
    <property type="match status" value="1"/>
</dbReference>
<comment type="caution">
    <text evidence="6">The sequence shown here is derived from an EMBL/GenBank/DDBJ whole genome shotgun (WGS) entry which is preliminary data.</text>
</comment>
<keyword evidence="3" id="KW-0902">Two-component regulatory system</keyword>
<dbReference type="AlphaFoldDB" id="A0A2K1Q3T3"/>
<dbReference type="RefSeq" id="WP_103074727.1">
    <property type="nucleotide sequence ID" value="NZ_NPZB01000001.1"/>
</dbReference>
<evidence type="ECO:0000256" key="4">
    <source>
        <dbReference type="SAM" id="Phobius"/>
    </source>
</evidence>
<dbReference type="EMBL" id="NPZB01000001">
    <property type="protein sequence ID" value="PNS09710.1"/>
    <property type="molecule type" value="Genomic_DNA"/>
</dbReference>
<evidence type="ECO:0000256" key="2">
    <source>
        <dbReference type="ARBA" id="ARBA00022777"/>
    </source>
</evidence>
<organism evidence="6 7">
    <name type="scientific">Solilutibacter silvestris</name>
    <dbReference type="NCBI Taxonomy" id="1645665"/>
    <lineage>
        <taxon>Bacteria</taxon>
        <taxon>Pseudomonadati</taxon>
        <taxon>Pseudomonadota</taxon>
        <taxon>Gammaproteobacteria</taxon>
        <taxon>Lysobacterales</taxon>
        <taxon>Lysobacteraceae</taxon>
        <taxon>Solilutibacter</taxon>
    </lineage>
</organism>
<dbReference type="InterPro" id="IPR011712">
    <property type="entry name" value="Sig_transdc_His_kin_sub3_dim/P"/>
</dbReference>
<dbReference type="Pfam" id="PF02518">
    <property type="entry name" value="HATPase_c"/>
    <property type="match status" value="1"/>
</dbReference>
<dbReference type="InterPro" id="IPR036890">
    <property type="entry name" value="HATPase_C_sf"/>
</dbReference>
<dbReference type="Proteomes" id="UP000236220">
    <property type="component" value="Unassembled WGS sequence"/>
</dbReference>
<keyword evidence="7" id="KW-1185">Reference proteome</keyword>
<dbReference type="InterPro" id="IPR050482">
    <property type="entry name" value="Sensor_HK_TwoCompSys"/>
</dbReference>
<evidence type="ECO:0000256" key="1">
    <source>
        <dbReference type="ARBA" id="ARBA00022679"/>
    </source>
</evidence>
<dbReference type="SUPFAM" id="SSF55874">
    <property type="entry name" value="ATPase domain of HSP90 chaperone/DNA topoisomerase II/histidine kinase"/>
    <property type="match status" value="1"/>
</dbReference>
<protein>
    <submittedName>
        <fullName evidence="6">Signal transduction histidine kinase</fullName>
    </submittedName>
</protein>
<accession>A0A2K1Q3T3</accession>
<feature type="transmembrane region" description="Helical" evidence="4">
    <location>
        <begin position="12"/>
        <end position="31"/>
    </location>
</feature>
<dbReference type="Gene3D" id="3.30.565.10">
    <property type="entry name" value="Histidine kinase-like ATPase, C-terminal domain"/>
    <property type="match status" value="1"/>
</dbReference>
<evidence type="ECO:0000313" key="6">
    <source>
        <dbReference type="EMBL" id="PNS09710.1"/>
    </source>
</evidence>
<dbReference type="PROSITE" id="PS51257">
    <property type="entry name" value="PROKAR_LIPOPROTEIN"/>
    <property type="match status" value="1"/>
</dbReference>
<gene>
    <name evidence="6" type="ORF">Lysil_1339</name>
</gene>
<dbReference type="Pfam" id="PF07730">
    <property type="entry name" value="HisKA_3"/>
    <property type="match status" value="1"/>
</dbReference>
<evidence type="ECO:0000313" key="7">
    <source>
        <dbReference type="Proteomes" id="UP000236220"/>
    </source>
</evidence>
<dbReference type="InterPro" id="IPR003594">
    <property type="entry name" value="HATPase_dom"/>
</dbReference>
<dbReference type="PANTHER" id="PTHR24421">
    <property type="entry name" value="NITRATE/NITRITE SENSOR PROTEIN NARX-RELATED"/>
    <property type="match status" value="1"/>
</dbReference>
<sequence>MLQRLNHIRLLRFVGMFTWALVGCWLLNVWLDPEYVRESLFLKEGESLLPRVAPWLACFIAFGAIYWWLTRKEHPSKSTIVDHLLLLAMTMCAVGVTYFSGTGLGSILLMVLASLLPWRVPVLVGLLWMLAGDLVFVPFYVTSMNYPLILAFIQSLLYVGFSGLVFATAYVAKEQVNAREEQRRINAELRGTRALLAESARVNERTRIARDLHDLLGHHLTALSMNLEVAGHLADGSAQQHVKQAHQLARLLLTDVREAVSHLREGGAIELEPALRPLTEHVTGMTVELDMDPGLRIDDPECAHVLLRSTQEIITNAVRHSGGDRLHLRVQRSVDGIRIDAEDNGRGSDSVATGNGLNGMRERVAAHGGTMRVETAPGHGFRLYLDLPLKPLPPSTVRDTA</sequence>
<evidence type="ECO:0000256" key="3">
    <source>
        <dbReference type="ARBA" id="ARBA00023012"/>
    </source>
</evidence>
<proteinExistence type="predicted"/>
<keyword evidence="1" id="KW-0808">Transferase</keyword>
<keyword evidence="4" id="KW-1133">Transmembrane helix</keyword>